<comment type="caution">
    <text evidence="1">The sequence shown here is derived from an EMBL/GenBank/DDBJ whole genome shotgun (WGS) entry which is preliminary data.</text>
</comment>
<protein>
    <submittedName>
        <fullName evidence="1">Uncharacterized protein</fullName>
    </submittedName>
</protein>
<evidence type="ECO:0000313" key="2">
    <source>
        <dbReference type="Proteomes" id="UP001365128"/>
    </source>
</evidence>
<keyword evidence="2" id="KW-1185">Reference proteome</keyword>
<organism evidence="1 2">
    <name type="scientific">Phyllosticta citricarpa</name>
    <dbReference type="NCBI Taxonomy" id="55181"/>
    <lineage>
        <taxon>Eukaryota</taxon>
        <taxon>Fungi</taxon>
        <taxon>Dikarya</taxon>
        <taxon>Ascomycota</taxon>
        <taxon>Pezizomycotina</taxon>
        <taxon>Dothideomycetes</taxon>
        <taxon>Dothideomycetes incertae sedis</taxon>
        <taxon>Botryosphaeriales</taxon>
        <taxon>Phyllostictaceae</taxon>
        <taxon>Phyllosticta</taxon>
    </lineage>
</organism>
<evidence type="ECO:0000313" key="1">
    <source>
        <dbReference type="EMBL" id="KAK7530124.1"/>
    </source>
</evidence>
<accession>A0ABR1L4F6</accession>
<proteinExistence type="predicted"/>
<reference evidence="1 2" key="1">
    <citation type="submission" date="2024-04" db="EMBL/GenBank/DDBJ databases">
        <title>Phyllosticta paracitricarpa is synonymous to the EU quarantine fungus P. citricarpa based on phylogenomic analyses.</title>
        <authorList>
            <consortium name="Lawrence Berkeley National Laboratory"/>
            <person name="Van Ingen-Buijs V.A."/>
            <person name="Van Westerhoven A.C."/>
            <person name="Haridas S."/>
            <person name="Skiadas P."/>
            <person name="Martin F."/>
            <person name="Groenewald J.Z."/>
            <person name="Crous P.W."/>
            <person name="Seidl M.F."/>
        </authorList>
    </citation>
    <scope>NUCLEOTIDE SEQUENCE [LARGE SCALE GENOMIC DNA]</scope>
    <source>
        <strain evidence="1 2">CBS 122670</strain>
    </source>
</reference>
<name>A0ABR1L4F6_9PEZI</name>
<dbReference type="Proteomes" id="UP001365128">
    <property type="component" value="Unassembled WGS sequence"/>
</dbReference>
<dbReference type="EMBL" id="JBBPDW010000064">
    <property type="protein sequence ID" value="KAK7530124.1"/>
    <property type="molecule type" value="Genomic_DNA"/>
</dbReference>
<gene>
    <name evidence="1" type="ORF">IWX46DRAFT_407312</name>
</gene>
<sequence length="209" mass="23324">MQRCVVWAELTQRGRTRCSGWVYRGLVGFGTSSRVRHLAEPRFGIPYSSALPQHARGWTWRVHLKGVVDSLRLYRGRGRRQNVLGLGLHILWRCHKSMIEQLQSKTVWSLLPTCRTTLFVRYATRRSTNSWTAAPGKSTLPSSRLEGNLLSRCVRFGEAPGQSCANQGAKSGDLLASLDRVDILGNKTGRETGSRSSRSSRLLSIVDGT</sequence>